<dbReference type="EMBL" id="HG994363">
    <property type="protein sequence ID" value="CAF2035532.1"/>
    <property type="molecule type" value="Genomic_DNA"/>
</dbReference>
<dbReference type="AlphaFoldDB" id="A0A816NJS3"/>
<protein>
    <submittedName>
        <fullName evidence="1">(rape) hypothetical protein</fullName>
    </submittedName>
</protein>
<gene>
    <name evidence="1" type="ORF">DARMORV10_A09P03710.1</name>
</gene>
<name>A0A816NJS3_BRANA</name>
<dbReference type="Proteomes" id="UP001295469">
    <property type="component" value="Chromosome A09"/>
</dbReference>
<proteinExistence type="predicted"/>
<evidence type="ECO:0000313" key="1">
    <source>
        <dbReference type="EMBL" id="CAF2035532.1"/>
    </source>
</evidence>
<sequence length="153" mass="17106">MDPNLMKHVAGFSMKPKDLMSILVEWEGQAAVKLRFRRSLCRLRRPPGLPFSFAFLCSSLSVGPRRSAASKACPSFSSGVDLERSLHRSQAVGLCSARGRRSRLTGSVSSTGGRLFPDEVFPVWTWLGLSYGVWRFGEARVVRLVLHRLVSRR</sequence>
<accession>A0A816NJS3</accession>
<reference evidence="1" key="1">
    <citation type="submission" date="2021-01" db="EMBL/GenBank/DDBJ databases">
        <authorList>
            <consortium name="Genoscope - CEA"/>
            <person name="William W."/>
        </authorList>
    </citation>
    <scope>NUCLEOTIDE SEQUENCE</scope>
</reference>
<organism evidence="1">
    <name type="scientific">Brassica napus</name>
    <name type="common">Rape</name>
    <dbReference type="NCBI Taxonomy" id="3708"/>
    <lineage>
        <taxon>Eukaryota</taxon>
        <taxon>Viridiplantae</taxon>
        <taxon>Streptophyta</taxon>
        <taxon>Embryophyta</taxon>
        <taxon>Tracheophyta</taxon>
        <taxon>Spermatophyta</taxon>
        <taxon>Magnoliopsida</taxon>
        <taxon>eudicotyledons</taxon>
        <taxon>Gunneridae</taxon>
        <taxon>Pentapetalae</taxon>
        <taxon>rosids</taxon>
        <taxon>malvids</taxon>
        <taxon>Brassicales</taxon>
        <taxon>Brassicaceae</taxon>
        <taxon>Brassiceae</taxon>
        <taxon>Brassica</taxon>
    </lineage>
</organism>